<protein>
    <submittedName>
        <fullName evidence="5">C4-dicarboxylate ABC transporter substrate-binding protein</fullName>
    </submittedName>
</protein>
<dbReference type="Pfam" id="PF03480">
    <property type="entry name" value="DctP"/>
    <property type="match status" value="1"/>
</dbReference>
<dbReference type="RefSeq" id="WP_034630553.1">
    <property type="nucleotide sequence ID" value="NZ_JRJU01000019.1"/>
</dbReference>
<dbReference type="PANTHER" id="PTHR33376:SF7">
    <property type="entry name" value="C4-DICARBOXYLATE-BINDING PROTEIN DCTB"/>
    <property type="match status" value="1"/>
</dbReference>
<evidence type="ECO:0000256" key="4">
    <source>
        <dbReference type="SAM" id="SignalP"/>
    </source>
</evidence>
<accession>A0A0B0IHB1</accession>
<dbReference type="Gene3D" id="3.40.190.170">
    <property type="entry name" value="Bacterial extracellular solute-binding protein, family 7"/>
    <property type="match status" value="1"/>
</dbReference>
<evidence type="ECO:0000256" key="1">
    <source>
        <dbReference type="ARBA" id="ARBA00009023"/>
    </source>
</evidence>
<comment type="similarity">
    <text evidence="1">Belongs to the bacterial solute-binding protein 7 family.</text>
</comment>
<organism evidence="5 6">
    <name type="scientific">Halalkalibacter okhensis</name>
    <dbReference type="NCBI Taxonomy" id="333138"/>
    <lineage>
        <taxon>Bacteria</taxon>
        <taxon>Bacillati</taxon>
        <taxon>Bacillota</taxon>
        <taxon>Bacilli</taxon>
        <taxon>Bacillales</taxon>
        <taxon>Bacillaceae</taxon>
        <taxon>Halalkalibacter</taxon>
    </lineage>
</organism>
<dbReference type="PROSITE" id="PS51257">
    <property type="entry name" value="PROKAR_LIPOPROTEIN"/>
    <property type="match status" value="1"/>
</dbReference>
<evidence type="ECO:0000256" key="3">
    <source>
        <dbReference type="ARBA" id="ARBA00022729"/>
    </source>
</evidence>
<feature type="chain" id="PRO_5038970586" evidence="4">
    <location>
        <begin position="21"/>
        <end position="348"/>
    </location>
</feature>
<dbReference type="GO" id="GO:0030288">
    <property type="term" value="C:outer membrane-bounded periplasmic space"/>
    <property type="evidence" value="ECO:0007669"/>
    <property type="project" value="InterPro"/>
</dbReference>
<keyword evidence="3 4" id="KW-0732">Signal</keyword>
<dbReference type="CDD" id="cd13603">
    <property type="entry name" value="PBP2_TRAP_Siap_TeaA_like"/>
    <property type="match status" value="1"/>
</dbReference>
<dbReference type="InterPro" id="IPR038404">
    <property type="entry name" value="TRAP_DctP_sf"/>
</dbReference>
<dbReference type="AlphaFoldDB" id="A0A0B0IHB1"/>
<sequence length="348" mass="38206">MKKFFSKTAVAVLALSTILAGCGGGQQETSGNGEQSGEAVDSLKIIAAHNQTSPDNPYQTGLLKFQEVAESESEGAIEVEVHAGTLGTEESELVERLKLGGADVVLVSPGFMTSAGIDEVDLFALPYLFESYEHWESVVDGEVGEELANIINEKSNNDFKVLGYWTAGVRHYYGKKPLESIDDLKGMTIRTQTSGVVADYWQQVGAIPTSVAWGELYQALQQNVVDSAENAYPYYIQQNHHRTPNGKYTTETGHDYTTRLLLISGDKFDSLTEDQKEIILAAADASVQAEREALYEQENEYKELALEEGAEINEIDRAPFIEIAAPLNEKAAQNMGIEELLQKINDLK</sequence>
<evidence type="ECO:0000313" key="6">
    <source>
        <dbReference type="Proteomes" id="UP000030832"/>
    </source>
</evidence>
<reference evidence="5 6" key="1">
    <citation type="submission" date="2014-09" db="EMBL/GenBank/DDBJ databases">
        <title>Genome sequencing and annotation of Bacillus Okhensis strain Kh10-101T.</title>
        <authorList>
            <person name="Prakash J.S."/>
        </authorList>
    </citation>
    <scope>NUCLEOTIDE SEQUENCE [LARGE SCALE GENOMIC DNA]</scope>
    <source>
        <strain evidence="6">Kh10-101T</strain>
    </source>
</reference>
<comment type="caution">
    <text evidence="5">The sequence shown here is derived from an EMBL/GenBank/DDBJ whole genome shotgun (WGS) entry which is preliminary data.</text>
</comment>
<dbReference type="EMBL" id="JRJU01000019">
    <property type="protein sequence ID" value="KHF39424.1"/>
    <property type="molecule type" value="Genomic_DNA"/>
</dbReference>
<dbReference type="Proteomes" id="UP000030832">
    <property type="component" value="Unassembled WGS sequence"/>
</dbReference>
<dbReference type="OrthoDB" id="9776801at2"/>
<feature type="signal peptide" evidence="4">
    <location>
        <begin position="1"/>
        <end position="20"/>
    </location>
</feature>
<gene>
    <name evidence="5" type="ORF">LQ50_15300</name>
</gene>
<proteinExistence type="inferred from homology"/>
<dbReference type="PIRSF" id="PIRSF006470">
    <property type="entry name" value="DctB"/>
    <property type="match status" value="1"/>
</dbReference>
<dbReference type="GO" id="GO:0055085">
    <property type="term" value="P:transmembrane transport"/>
    <property type="evidence" value="ECO:0007669"/>
    <property type="project" value="InterPro"/>
</dbReference>
<evidence type="ECO:0000256" key="2">
    <source>
        <dbReference type="ARBA" id="ARBA00022448"/>
    </source>
</evidence>
<dbReference type="STRING" id="333138.LQ50_15300"/>
<dbReference type="InterPro" id="IPR018389">
    <property type="entry name" value="DctP_fam"/>
</dbReference>
<dbReference type="InterPro" id="IPR004682">
    <property type="entry name" value="TRAP_DctP"/>
</dbReference>
<keyword evidence="6" id="KW-1185">Reference proteome</keyword>
<dbReference type="NCBIfam" id="NF037995">
    <property type="entry name" value="TRAP_S1"/>
    <property type="match status" value="1"/>
</dbReference>
<keyword evidence="2" id="KW-0813">Transport</keyword>
<dbReference type="eggNOG" id="COG1638">
    <property type="taxonomic scope" value="Bacteria"/>
</dbReference>
<evidence type="ECO:0000313" key="5">
    <source>
        <dbReference type="EMBL" id="KHF39424.1"/>
    </source>
</evidence>
<dbReference type="PANTHER" id="PTHR33376">
    <property type="match status" value="1"/>
</dbReference>
<name>A0A0B0IHB1_9BACI</name>